<accession>A0A937X913</accession>
<organism evidence="1 2">
    <name type="scientific">Eiseniibacteriota bacterium</name>
    <dbReference type="NCBI Taxonomy" id="2212470"/>
    <lineage>
        <taxon>Bacteria</taxon>
        <taxon>Candidatus Eiseniibacteriota</taxon>
    </lineage>
</organism>
<evidence type="ECO:0000313" key="1">
    <source>
        <dbReference type="EMBL" id="MBM3316714.1"/>
    </source>
</evidence>
<dbReference type="InterPro" id="IPR015943">
    <property type="entry name" value="WD40/YVTN_repeat-like_dom_sf"/>
</dbReference>
<dbReference type="SUPFAM" id="SSF75011">
    <property type="entry name" value="3-carboxy-cis,cis-mucoante lactonizing enzyme"/>
    <property type="match status" value="2"/>
</dbReference>
<dbReference type="PANTHER" id="PTHR47197">
    <property type="entry name" value="PROTEIN NIRF"/>
    <property type="match status" value="1"/>
</dbReference>
<proteinExistence type="predicted"/>
<dbReference type="InterPro" id="IPR013211">
    <property type="entry name" value="LVIVD"/>
</dbReference>
<dbReference type="Gene3D" id="2.60.40.4070">
    <property type="match status" value="1"/>
</dbReference>
<sequence length="774" mass="79963">MRIHAIGSKLTPAGLWAGIGGGAVAAGPRPPRAPALLPALILVASLFPAPPARGACADYLQHMRWIGGLESVEWFGDVAIRGDHAFALHSQFGLVVVDIADPTDIHAVEISPLPGHPEGIALSGDYAYVVHGAWGDGALRILDISDPLSLSTVGSLPIDDHTTGIAVQGDYAYVASLLQGLVIVDVSVPESPQVEGTLPELPPGHWWDGYAVSVRGDYAYLGCYAGLLIVDVSDPSAPWVMHTIPAEGRIAVTTTPTHAFAISDLDLVVVDVSNILLPGVVATLDMPGARGLTLAGDVLFVSRVRQGITAIDVADPGAPAVLAGVQVSAVGCGISGDHAFVGGLGGMQVVDIASLSLPEAVGGAQVQGCTRGLDVLDHHAYLTVVEGPYNGGLQVMDVSDPSAPVPAGYADVGPAECVSVAGHYAYVGQYGAVCRVDVSDPLNPILRGSAATVGTTLDIEAVGDRAYLLDAGYPLVGPALRVVDGSAADTLPIIGALELPGFPVGLEVAGDYAFVGLTDSESALVVVDVSQPAAPVIVAALPAAPAYPESYGLTASGDYLYLSRGMSADSLQVVDISNPLLPVSRGFHRLQNLVRAGGLAATGSHLYAASTDPAWVQIYSLADPVRPVPAGGMWVPGGYDYCNLGGPVVRGESVYVTVEWIGLDVLPAQCATSASAPMVRRGPRLMLAPPSPNPLTGGTEVRFHLPAGGPAGVAIFDPSGRCLRRLHDGPLGAGEHRLPWDGRDEALRVVPRGVYFVRLQWGQLEESARLIVVR</sequence>
<comment type="caution">
    <text evidence="1">The sequence shown here is derived from an EMBL/GenBank/DDBJ whole genome shotgun (WGS) entry which is preliminary data.</text>
</comment>
<dbReference type="EMBL" id="VGIY01000035">
    <property type="protein sequence ID" value="MBM3316714.1"/>
    <property type="molecule type" value="Genomic_DNA"/>
</dbReference>
<dbReference type="Pfam" id="PF08309">
    <property type="entry name" value="LVIVD"/>
    <property type="match status" value="9"/>
</dbReference>
<dbReference type="PANTHER" id="PTHR47197:SF3">
    <property type="entry name" value="DIHYDRO-HEME D1 DEHYDROGENASE"/>
    <property type="match status" value="1"/>
</dbReference>
<evidence type="ECO:0008006" key="3">
    <source>
        <dbReference type="Google" id="ProtNLM"/>
    </source>
</evidence>
<evidence type="ECO:0000313" key="2">
    <source>
        <dbReference type="Proteomes" id="UP000748308"/>
    </source>
</evidence>
<dbReference type="SUPFAM" id="SSF50974">
    <property type="entry name" value="Nitrous oxide reductase, N-terminal domain"/>
    <property type="match status" value="1"/>
</dbReference>
<gene>
    <name evidence="1" type="ORF">FJY75_02570</name>
</gene>
<reference evidence="1" key="1">
    <citation type="submission" date="2019-03" db="EMBL/GenBank/DDBJ databases">
        <title>Lake Tanganyika Metagenome-Assembled Genomes (MAGs).</title>
        <authorList>
            <person name="Tran P."/>
        </authorList>
    </citation>
    <scope>NUCLEOTIDE SEQUENCE</scope>
    <source>
        <strain evidence="1">M_DeepCast_400m_m2_100</strain>
    </source>
</reference>
<dbReference type="InterPro" id="IPR051200">
    <property type="entry name" value="Host-pathogen_enzymatic-act"/>
</dbReference>
<protein>
    <recommendedName>
        <fullName evidence="3">FlgD Ig-like domain-containing protein</fullName>
    </recommendedName>
</protein>
<dbReference type="Proteomes" id="UP000748308">
    <property type="component" value="Unassembled WGS sequence"/>
</dbReference>
<dbReference type="Gene3D" id="2.130.10.10">
    <property type="entry name" value="YVTN repeat-like/Quinoprotein amine dehydrogenase"/>
    <property type="match status" value="1"/>
</dbReference>
<name>A0A937X913_UNCEI</name>
<dbReference type="InterPro" id="IPR011045">
    <property type="entry name" value="N2O_reductase_N"/>
</dbReference>
<dbReference type="AlphaFoldDB" id="A0A937X913"/>